<organism evidence="2 3">
    <name type="scientific">Colocasia esculenta</name>
    <name type="common">Wild taro</name>
    <name type="synonym">Arum esculentum</name>
    <dbReference type="NCBI Taxonomy" id="4460"/>
    <lineage>
        <taxon>Eukaryota</taxon>
        <taxon>Viridiplantae</taxon>
        <taxon>Streptophyta</taxon>
        <taxon>Embryophyta</taxon>
        <taxon>Tracheophyta</taxon>
        <taxon>Spermatophyta</taxon>
        <taxon>Magnoliopsida</taxon>
        <taxon>Liliopsida</taxon>
        <taxon>Araceae</taxon>
        <taxon>Aroideae</taxon>
        <taxon>Colocasieae</taxon>
        <taxon>Colocasia</taxon>
    </lineage>
</organism>
<name>A0A843TXC7_COLES</name>
<protein>
    <submittedName>
        <fullName evidence="2">Uncharacterized protein</fullName>
    </submittedName>
</protein>
<dbReference type="Proteomes" id="UP000652761">
    <property type="component" value="Unassembled WGS sequence"/>
</dbReference>
<keyword evidence="1" id="KW-0472">Membrane</keyword>
<dbReference type="EMBL" id="NMUH01000186">
    <property type="protein sequence ID" value="MQL73984.1"/>
    <property type="molecule type" value="Genomic_DNA"/>
</dbReference>
<gene>
    <name evidence="2" type="ORF">Taro_006346</name>
</gene>
<proteinExistence type="predicted"/>
<accession>A0A843TXC7</accession>
<evidence type="ECO:0000313" key="2">
    <source>
        <dbReference type="EMBL" id="MQL73984.1"/>
    </source>
</evidence>
<keyword evidence="1" id="KW-1133">Transmembrane helix</keyword>
<evidence type="ECO:0000256" key="1">
    <source>
        <dbReference type="SAM" id="Phobius"/>
    </source>
</evidence>
<keyword evidence="1" id="KW-0812">Transmembrane</keyword>
<evidence type="ECO:0000313" key="3">
    <source>
        <dbReference type="Proteomes" id="UP000652761"/>
    </source>
</evidence>
<dbReference type="AlphaFoldDB" id="A0A843TXC7"/>
<feature type="transmembrane region" description="Helical" evidence="1">
    <location>
        <begin position="12"/>
        <end position="34"/>
    </location>
</feature>
<sequence>MTSRFPQFHSSMLMSFIFMTFTFAPLMGFLYLHWAYIQQVMHMGVDDGVFVPPSNITQYEGYINVRDGVFVPPSVVYRMYSSNVGSLMPAHCLYARRLVTTEDLNENARSHMTTCGVFSRTNEAQEGLNAEDRTPMDAKDFLPNTCGLFL</sequence>
<keyword evidence="3" id="KW-1185">Reference proteome</keyword>
<comment type="caution">
    <text evidence="2">The sequence shown here is derived from an EMBL/GenBank/DDBJ whole genome shotgun (WGS) entry which is preliminary data.</text>
</comment>
<reference evidence="2" key="1">
    <citation type="submission" date="2017-07" db="EMBL/GenBank/DDBJ databases">
        <title>Taro Niue Genome Assembly and Annotation.</title>
        <authorList>
            <person name="Atibalentja N."/>
            <person name="Keating K."/>
            <person name="Fields C.J."/>
        </authorList>
    </citation>
    <scope>NUCLEOTIDE SEQUENCE</scope>
    <source>
        <strain evidence="2">Niue_2</strain>
        <tissue evidence="2">Leaf</tissue>
    </source>
</reference>